<gene>
    <name evidence="1" type="ORF">SAMN05421753_102321</name>
</gene>
<dbReference type="InterPro" id="IPR036520">
    <property type="entry name" value="UPF0759_sf"/>
</dbReference>
<evidence type="ECO:0000313" key="1">
    <source>
        <dbReference type="EMBL" id="SFH74997.1"/>
    </source>
</evidence>
<proteinExistence type="predicted"/>
<name>A0A1I3CKG7_9PLAN</name>
<accession>A0A1I3CKG7</accession>
<dbReference type="SUPFAM" id="SSF117396">
    <property type="entry name" value="TM1631-like"/>
    <property type="match status" value="1"/>
</dbReference>
<dbReference type="Proteomes" id="UP000199518">
    <property type="component" value="Unassembled WGS sequence"/>
</dbReference>
<dbReference type="AlphaFoldDB" id="A0A1I3CKG7"/>
<dbReference type="OrthoDB" id="9780310at2"/>
<organism evidence="1 2">
    <name type="scientific">Planctomicrobium piriforme</name>
    <dbReference type="NCBI Taxonomy" id="1576369"/>
    <lineage>
        <taxon>Bacteria</taxon>
        <taxon>Pseudomonadati</taxon>
        <taxon>Planctomycetota</taxon>
        <taxon>Planctomycetia</taxon>
        <taxon>Planctomycetales</taxon>
        <taxon>Planctomycetaceae</taxon>
        <taxon>Planctomicrobium</taxon>
    </lineage>
</organism>
<reference evidence="2" key="1">
    <citation type="submission" date="2016-10" db="EMBL/GenBank/DDBJ databases">
        <authorList>
            <person name="Varghese N."/>
            <person name="Submissions S."/>
        </authorList>
    </citation>
    <scope>NUCLEOTIDE SEQUENCE [LARGE SCALE GENOMIC DNA]</scope>
    <source>
        <strain evidence="2">DSM 26348</strain>
    </source>
</reference>
<keyword evidence="2" id="KW-1185">Reference proteome</keyword>
<dbReference type="Pfam" id="PF01904">
    <property type="entry name" value="DUF72"/>
    <property type="match status" value="1"/>
</dbReference>
<protein>
    <submittedName>
        <fullName evidence="1">Uncharacterized conserved protein YecE, DUF72 family</fullName>
    </submittedName>
</protein>
<dbReference type="PANTHER" id="PTHR30348:SF14">
    <property type="entry name" value="BLR8050 PROTEIN"/>
    <property type="match status" value="1"/>
</dbReference>
<dbReference type="PANTHER" id="PTHR30348">
    <property type="entry name" value="UNCHARACTERIZED PROTEIN YECE"/>
    <property type="match status" value="1"/>
</dbReference>
<dbReference type="InterPro" id="IPR002763">
    <property type="entry name" value="DUF72"/>
</dbReference>
<dbReference type="EMBL" id="FOQD01000002">
    <property type="protein sequence ID" value="SFH74997.1"/>
    <property type="molecule type" value="Genomic_DNA"/>
</dbReference>
<dbReference type="RefSeq" id="WP_092048004.1">
    <property type="nucleotide sequence ID" value="NZ_FOQD01000002.1"/>
</dbReference>
<sequence length="250" mass="28424">MRAQRRVLIGCAGWNAPRGEAFPFPAAGTHLERYAAVFSAVEINSSFYRPHRPQTYRRWAAVVPDEFRFSVKIPKQITHGHRLASVRDLLSAFFEQSAELEQHLGCYLIQLPPSLSFDEEVAAEFLGDFRTLSSIPAVCEPRHVSWFSPAARQLLKSQKIGYVQADPSPVVLRTEREDFGRPVYLRLHGAPRVYYSAYSDTQLLKIDQQIRKWAESADDVWCIFDNTAAGAAIDNALQLRSYQNLTKPLR</sequence>
<dbReference type="Gene3D" id="3.20.20.410">
    <property type="entry name" value="Protein of unknown function UPF0759"/>
    <property type="match status" value="1"/>
</dbReference>
<evidence type="ECO:0000313" key="2">
    <source>
        <dbReference type="Proteomes" id="UP000199518"/>
    </source>
</evidence>
<dbReference type="STRING" id="1576369.SAMN05421753_102321"/>